<dbReference type="EMBL" id="NHOQ01002733">
    <property type="protein sequence ID" value="PWA15118.1"/>
    <property type="molecule type" value="Genomic_DNA"/>
</dbReference>
<evidence type="ECO:0000313" key="5">
    <source>
        <dbReference type="Proteomes" id="UP000250572"/>
    </source>
</evidence>
<dbReference type="InterPro" id="IPR002048">
    <property type="entry name" value="EF_hand_dom"/>
</dbReference>
<dbReference type="PROSITE" id="PS50222">
    <property type="entry name" value="EF_HAND_2"/>
    <property type="match status" value="1"/>
</dbReference>
<keyword evidence="2" id="KW-0106">Calcium</keyword>
<sequence length="99" mass="11004">MARNMTECELALGCLFSVYMEKQGDDGKLCKTAFLELLNEQIPSFKAGGKDIGDEIFQGVDFNQDGAVDFKEFAMMIAGFASMNFDALQNVMKEAKKKK</sequence>
<gene>
    <name evidence="4" type="ORF">CCH79_00008681</name>
</gene>
<reference evidence="4 5" key="1">
    <citation type="journal article" date="2018" name="G3 (Bethesda)">
        <title>A High-Quality Reference Genome for the Invasive Mosquitofish Gambusia affinis Using a Chicago Library.</title>
        <authorList>
            <person name="Hoffberg S.L."/>
            <person name="Troendle N.J."/>
            <person name="Glenn T.C."/>
            <person name="Mahmud O."/>
            <person name="Louha S."/>
            <person name="Chalopin D."/>
            <person name="Bennetzen J.L."/>
            <person name="Mauricio R."/>
        </authorList>
    </citation>
    <scope>NUCLEOTIDE SEQUENCE [LARGE SCALE GENOMIC DNA]</scope>
    <source>
        <strain evidence="4">NE01/NJP1002.9</strain>
        <tissue evidence="4">Muscle</tissue>
    </source>
</reference>
<name>A0A315V866_GAMAF</name>
<comment type="caution">
    <text evidence="4">The sequence shown here is derived from an EMBL/GenBank/DDBJ whole genome shotgun (WGS) entry which is preliminary data.</text>
</comment>
<dbReference type="InterPro" id="IPR018247">
    <property type="entry name" value="EF_Hand_1_Ca_BS"/>
</dbReference>
<keyword evidence="1" id="KW-0479">Metal-binding</keyword>
<dbReference type="AlphaFoldDB" id="A0A315V866"/>
<evidence type="ECO:0000256" key="1">
    <source>
        <dbReference type="ARBA" id="ARBA00022723"/>
    </source>
</evidence>
<evidence type="ECO:0000256" key="2">
    <source>
        <dbReference type="ARBA" id="ARBA00022837"/>
    </source>
</evidence>
<accession>A0A315V866</accession>
<keyword evidence="5" id="KW-1185">Reference proteome</keyword>
<evidence type="ECO:0000313" key="4">
    <source>
        <dbReference type="EMBL" id="PWA15118.1"/>
    </source>
</evidence>
<proteinExistence type="predicted"/>
<dbReference type="Gene3D" id="1.10.238.10">
    <property type="entry name" value="EF-hand"/>
    <property type="match status" value="1"/>
</dbReference>
<dbReference type="PROSITE" id="PS00018">
    <property type="entry name" value="EF_HAND_1"/>
    <property type="match status" value="1"/>
</dbReference>
<dbReference type="InterPro" id="IPR011992">
    <property type="entry name" value="EF-hand-dom_pair"/>
</dbReference>
<feature type="domain" description="EF-hand" evidence="3">
    <location>
        <begin position="48"/>
        <end position="83"/>
    </location>
</feature>
<feature type="non-terminal residue" evidence="4">
    <location>
        <position position="99"/>
    </location>
</feature>
<protein>
    <recommendedName>
        <fullName evidence="3">EF-hand domain-containing protein</fullName>
    </recommendedName>
</protein>
<organism evidence="4 5">
    <name type="scientific">Gambusia affinis</name>
    <name type="common">Western mosquitofish</name>
    <name type="synonym">Heterandria affinis</name>
    <dbReference type="NCBI Taxonomy" id="33528"/>
    <lineage>
        <taxon>Eukaryota</taxon>
        <taxon>Metazoa</taxon>
        <taxon>Chordata</taxon>
        <taxon>Craniata</taxon>
        <taxon>Vertebrata</taxon>
        <taxon>Euteleostomi</taxon>
        <taxon>Actinopterygii</taxon>
        <taxon>Neopterygii</taxon>
        <taxon>Teleostei</taxon>
        <taxon>Neoteleostei</taxon>
        <taxon>Acanthomorphata</taxon>
        <taxon>Ovalentaria</taxon>
        <taxon>Atherinomorphae</taxon>
        <taxon>Cyprinodontiformes</taxon>
        <taxon>Poeciliidae</taxon>
        <taxon>Poeciliinae</taxon>
        <taxon>Gambusia</taxon>
    </lineage>
</organism>
<dbReference type="GO" id="GO:0005509">
    <property type="term" value="F:calcium ion binding"/>
    <property type="evidence" value="ECO:0007669"/>
    <property type="project" value="InterPro"/>
</dbReference>
<dbReference type="Proteomes" id="UP000250572">
    <property type="component" value="Unassembled WGS sequence"/>
</dbReference>
<evidence type="ECO:0000259" key="3">
    <source>
        <dbReference type="PROSITE" id="PS50222"/>
    </source>
</evidence>
<dbReference type="SUPFAM" id="SSF47473">
    <property type="entry name" value="EF-hand"/>
    <property type="match status" value="1"/>
</dbReference>